<dbReference type="KEGG" id="fes:HER31_05620"/>
<feature type="binding site" evidence="1">
    <location>
        <begin position="52"/>
        <end position="53"/>
    </location>
    <ligand>
        <name>S-adenosyl-L-methionine</name>
        <dbReference type="ChEBI" id="CHEBI:59789"/>
    </ligand>
</feature>
<dbReference type="InterPro" id="IPR013216">
    <property type="entry name" value="Methyltransf_11"/>
</dbReference>
<keyword evidence="1" id="KW-0949">S-adenosyl-L-methionine</keyword>
<dbReference type="GO" id="GO:0006400">
    <property type="term" value="P:tRNA modification"/>
    <property type="evidence" value="ECO:0007669"/>
    <property type="project" value="UniProtKB-UniRule"/>
</dbReference>
<dbReference type="InterPro" id="IPR033664">
    <property type="entry name" value="Cmo5U_methylTrfase"/>
</dbReference>
<dbReference type="EC" id="2.1.1.-" evidence="1"/>
<evidence type="ECO:0000259" key="2">
    <source>
        <dbReference type="Pfam" id="PF08241"/>
    </source>
</evidence>
<keyword evidence="1 3" id="KW-0808">Transferase</keyword>
<dbReference type="EMBL" id="CP051180">
    <property type="protein sequence ID" value="QIZ76381.1"/>
    <property type="molecule type" value="Genomic_DNA"/>
</dbReference>
<dbReference type="PANTHER" id="PTHR43861">
    <property type="entry name" value="TRANS-ACONITATE 2-METHYLTRANSFERASE-RELATED"/>
    <property type="match status" value="1"/>
</dbReference>
<dbReference type="Proteomes" id="UP000501602">
    <property type="component" value="Chromosome"/>
</dbReference>
<sequence>MNDTNFDDRATKFANNIYGTTKGKVREAVLWHLLQQQFLPSLCCGGRVLDAGGGQGQMTLRLAQQGYEVVLTDLSSEMLQFAQQQAQQLAVAAQLQLIEGPIQQLQQHQLGQFDGVICHAVLEWVKQPEQVIVQLFDHLKPGGLLSLAFFNLRGAELHNLVSGNFDNVGAALTAKKTKRVRLVPHSPLQNEQVLAMTQALGFELVSQAGVRVIHDYLRDKSHQQTKLERLIELEIEYCQQPLYRDLGRYTHLLLRKPYLTD</sequence>
<dbReference type="Gene3D" id="3.40.50.150">
    <property type="entry name" value="Vaccinia Virus protein VP39"/>
    <property type="match status" value="1"/>
</dbReference>
<accession>A0A6H1UBE5</accession>
<comment type="caution">
    <text evidence="1">Lacks conserved residue(s) required for the propagation of feature annotation.</text>
</comment>
<evidence type="ECO:0000313" key="3">
    <source>
        <dbReference type="EMBL" id="QIZ76381.1"/>
    </source>
</evidence>
<dbReference type="HAMAP" id="MF_02057">
    <property type="entry name" value="tRNA_methyltr_CmoM"/>
    <property type="match status" value="1"/>
</dbReference>
<protein>
    <recommendedName>
        <fullName evidence="1">tRNA 5-carboxymethoxyuridine methyltransferase</fullName>
        <ecNumber evidence="1">2.1.1.-</ecNumber>
    </recommendedName>
    <alternativeName>
        <fullName evidence="1">cmo5U methyltransferase</fullName>
    </alternativeName>
</protein>
<feature type="domain" description="Methyltransferase type 11" evidence="2">
    <location>
        <begin position="49"/>
        <end position="146"/>
    </location>
</feature>
<comment type="catalytic activity">
    <reaction evidence="1">
        <text>5-carboxymethoxyuridine(34) in tRNA + S-adenosyl-L-methionine = 5-methoxycarbonylmethoxyuridine(34) in tRNA + S-adenosyl-L-homocysteine</text>
        <dbReference type="Rhea" id="RHEA:54080"/>
        <dbReference type="Rhea" id="RHEA-COMP:13383"/>
        <dbReference type="Rhea" id="RHEA-COMP:13781"/>
        <dbReference type="ChEBI" id="CHEBI:57856"/>
        <dbReference type="ChEBI" id="CHEBI:59789"/>
        <dbReference type="ChEBI" id="CHEBI:136879"/>
        <dbReference type="ChEBI" id="CHEBI:138053"/>
    </reaction>
</comment>
<organism evidence="3 4">
    <name type="scientific">Ferrimonas lipolytica</name>
    <dbReference type="NCBI Taxonomy" id="2724191"/>
    <lineage>
        <taxon>Bacteria</taxon>
        <taxon>Pseudomonadati</taxon>
        <taxon>Pseudomonadota</taxon>
        <taxon>Gammaproteobacteria</taxon>
        <taxon>Alteromonadales</taxon>
        <taxon>Ferrimonadaceae</taxon>
        <taxon>Ferrimonas</taxon>
    </lineage>
</organism>
<dbReference type="Pfam" id="PF08241">
    <property type="entry name" value="Methyltransf_11"/>
    <property type="match status" value="1"/>
</dbReference>
<comment type="function">
    <text evidence="1">Catalyzes the methylation of 5-carboxymethoxyuridine (cmo5U) to form 5-methoxycarbonylmethoxyuridine (mcmo5U) at position 34 in tRNAs.</text>
</comment>
<dbReference type="InterPro" id="IPR029063">
    <property type="entry name" value="SAM-dependent_MTases_sf"/>
</dbReference>
<keyword evidence="1" id="KW-0819">tRNA processing</keyword>
<feature type="binding site" evidence="1">
    <location>
        <position position="73"/>
    </location>
    <ligand>
        <name>S-adenosyl-L-methionine</name>
        <dbReference type="ChEBI" id="CHEBI:59789"/>
    </ligand>
</feature>
<reference evidence="3 4" key="1">
    <citation type="submission" date="2020-04" db="EMBL/GenBank/DDBJ databases">
        <title>Ferrimonas sp. S7 isolated from sea water.</title>
        <authorList>
            <person name="Bae S.S."/>
            <person name="Baek K."/>
        </authorList>
    </citation>
    <scope>NUCLEOTIDE SEQUENCE [LARGE SCALE GENOMIC DNA]</scope>
    <source>
        <strain evidence="3 4">S7</strain>
    </source>
</reference>
<dbReference type="GO" id="GO:0008757">
    <property type="term" value="F:S-adenosylmethionine-dependent methyltransferase activity"/>
    <property type="evidence" value="ECO:0007669"/>
    <property type="project" value="InterPro"/>
</dbReference>
<dbReference type="AlphaFoldDB" id="A0A6H1UBE5"/>
<gene>
    <name evidence="1" type="primary">cmoM</name>
    <name evidence="3" type="ORF">HER31_05620</name>
</gene>
<evidence type="ECO:0000256" key="1">
    <source>
        <dbReference type="HAMAP-Rule" id="MF_02057"/>
    </source>
</evidence>
<feature type="binding site" evidence="1">
    <location>
        <position position="26"/>
    </location>
    <ligand>
        <name>S-adenosyl-L-methionine</name>
        <dbReference type="ChEBI" id="CHEBI:59789"/>
    </ligand>
</feature>
<dbReference type="GO" id="GO:0032259">
    <property type="term" value="P:methylation"/>
    <property type="evidence" value="ECO:0007669"/>
    <property type="project" value="UniProtKB-KW"/>
</dbReference>
<evidence type="ECO:0000313" key="4">
    <source>
        <dbReference type="Proteomes" id="UP000501602"/>
    </source>
</evidence>
<dbReference type="SUPFAM" id="SSF53335">
    <property type="entry name" value="S-adenosyl-L-methionine-dependent methyltransferases"/>
    <property type="match status" value="1"/>
</dbReference>
<comment type="similarity">
    <text evidence="1">Belongs to the class I-like SAM-binding methyltransferase superfamily. CmoM family.</text>
</comment>
<feature type="binding site" evidence="1">
    <location>
        <position position="119"/>
    </location>
    <ligand>
        <name>S-adenosyl-L-methionine</name>
        <dbReference type="ChEBI" id="CHEBI:59789"/>
    </ligand>
</feature>
<keyword evidence="4" id="KW-1185">Reference proteome</keyword>
<proteinExistence type="inferred from homology"/>
<dbReference type="CDD" id="cd02440">
    <property type="entry name" value="AdoMet_MTases"/>
    <property type="match status" value="1"/>
</dbReference>
<keyword evidence="1 3" id="KW-0489">Methyltransferase</keyword>
<dbReference type="GO" id="GO:0097697">
    <property type="term" value="F:tRNA (5-carboxymethoxyuridine(34)-5-O)-methyltransferase activity"/>
    <property type="evidence" value="ECO:0007669"/>
    <property type="project" value="UniProtKB-UniRule"/>
</dbReference>
<name>A0A6H1UBE5_9GAMM</name>
<dbReference type="RefSeq" id="WP_168659643.1">
    <property type="nucleotide sequence ID" value="NZ_CP051180.1"/>
</dbReference>